<evidence type="ECO:0000256" key="1">
    <source>
        <dbReference type="ARBA" id="ARBA00022723"/>
    </source>
</evidence>
<name>A0AAV3R8F8_LITER</name>
<gene>
    <name evidence="8" type="ORF">LIER_25277</name>
</gene>
<organism evidence="8 9">
    <name type="scientific">Lithospermum erythrorhizon</name>
    <name type="common">Purple gromwell</name>
    <name type="synonym">Lithospermum officinale var. erythrorhizon</name>
    <dbReference type="NCBI Taxonomy" id="34254"/>
    <lineage>
        <taxon>Eukaryota</taxon>
        <taxon>Viridiplantae</taxon>
        <taxon>Streptophyta</taxon>
        <taxon>Embryophyta</taxon>
        <taxon>Tracheophyta</taxon>
        <taxon>Spermatophyta</taxon>
        <taxon>Magnoliopsida</taxon>
        <taxon>eudicotyledons</taxon>
        <taxon>Gunneridae</taxon>
        <taxon>Pentapetalae</taxon>
        <taxon>asterids</taxon>
        <taxon>lamiids</taxon>
        <taxon>Boraginales</taxon>
        <taxon>Boraginaceae</taxon>
        <taxon>Boraginoideae</taxon>
        <taxon>Lithospermeae</taxon>
        <taxon>Lithospermum</taxon>
    </lineage>
</organism>
<proteinExistence type="inferred from homology"/>
<reference evidence="8 9" key="1">
    <citation type="submission" date="2024-01" db="EMBL/GenBank/DDBJ databases">
        <title>The complete chloroplast genome sequence of Lithospermum erythrorhizon: insights into the phylogenetic relationship among Boraginaceae species and the maternal lineages of purple gromwells.</title>
        <authorList>
            <person name="Okada T."/>
            <person name="Watanabe K."/>
        </authorList>
    </citation>
    <scope>NUCLEOTIDE SEQUENCE [LARGE SCALE GENOMIC DNA]</scope>
</reference>
<comment type="similarity">
    <text evidence="6">Belongs to the iron/ascorbate-dependent oxidoreductase family.</text>
</comment>
<keyword evidence="1 6" id="KW-0479">Metal-binding</keyword>
<feature type="domain" description="Fe2OG dioxygenase" evidence="7">
    <location>
        <begin position="164"/>
        <end position="268"/>
    </location>
</feature>
<protein>
    <recommendedName>
        <fullName evidence="4">2-oxoglutarate-dependent dioxygenase DAO</fullName>
    </recommendedName>
    <alternativeName>
        <fullName evidence="5">Protein DIOXYGENASE FOR AUXIN OXIDATION</fullName>
    </alternativeName>
</protein>
<evidence type="ECO:0000313" key="8">
    <source>
        <dbReference type="EMBL" id="GAA0171183.1"/>
    </source>
</evidence>
<evidence type="ECO:0000256" key="6">
    <source>
        <dbReference type="RuleBase" id="RU003682"/>
    </source>
</evidence>
<evidence type="ECO:0000256" key="4">
    <source>
        <dbReference type="ARBA" id="ARBA00074102"/>
    </source>
</evidence>
<dbReference type="FunFam" id="2.60.120.330:FF:000017">
    <property type="entry name" value="2-oxoglutarate-dependent dioxygenase DAO"/>
    <property type="match status" value="1"/>
</dbReference>
<evidence type="ECO:0000256" key="5">
    <source>
        <dbReference type="ARBA" id="ARBA00076740"/>
    </source>
</evidence>
<accession>A0AAV3R8F8</accession>
<dbReference type="InterPro" id="IPR026992">
    <property type="entry name" value="DIOX_N"/>
</dbReference>
<dbReference type="InterPro" id="IPR027443">
    <property type="entry name" value="IPNS-like_sf"/>
</dbReference>
<dbReference type="Gene3D" id="2.60.120.330">
    <property type="entry name" value="B-lactam Antibiotic, Isopenicillin N Synthase, Chain"/>
    <property type="match status" value="1"/>
</dbReference>
<dbReference type="InterPro" id="IPR005123">
    <property type="entry name" value="Oxoglu/Fe-dep_dioxygenase_dom"/>
</dbReference>
<dbReference type="GO" id="GO:0016706">
    <property type="term" value="F:2-oxoglutarate-dependent dioxygenase activity"/>
    <property type="evidence" value="ECO:0007669"/>
    <property type="project" value="UniProtKB-ARBA"/>
</dbReference>
<dbReference type="AlphaFoldDB" id="A0AAV3R8F8"/>
<comment type="function">
    <text evidence="3">2-oxoglutarate-dependent dioxygenase essential for auxin catabolism and maintenance of auxin homeostasis in reproductive organs. Catalyzes the irreversible oxidation of indole-3-acetic acid (IAA) to the biologically inactive 2-oxoindole-3-acetic acid (OxIAA).</text>
</comment>
<dbReference type="InterPro" id="IPR044861">
    <property type="entry name" value="IPNS-like_FE2OG_OXY"/>
</dbReference>
<dbReference type="GO" id="GO:0002238">
    <property type="term" value="P:response to molecule of fungal origin"/>
    <property type="evidence" value="ECO:0007669"/>
    <property type="project" value="UniProtKB-ARBA"/>
</dbReference>
<dbReference type="Proteomes" id="UP001454036">
    <property type="component" value="Unassembled WGS sequence"/>
</dbReference>
<dbReference type="PROSITE" id="PS51471">
    <property type="entry name" value="FE2OG_OXY"/>
    <property type="match status" value="1"/>
</dbReference>
<dbReference type="Pfam" id="PF14226">
    <property type="entry name" value="DIOX_N"/>
    <property type="match status" value="1"/>
</dbReference>
<evidence type="ECO:0000313" key="9">
    <source>
        <dbReference type="Proteomes" id="UP001454036"/>
    </source>
</evidence>
<evidence type="ECO:0000256" key="3">
    <source>
        <dbReference type="ARBA" id="ARBA00054658"/>
    </source>
</evidence>
<comment type="caution">
    <text evidence="8">The sequence shown here is derived from an EMBL/GenBank/DDBJ whole genome shotgun (WGS) entry which is preliminary data.</text>
</comment>
<dbReference type="PANTHER" id="PTHR47990">
    <property type="entry name" value="2-OXOGLUTARATE (2OG) AND FE(II)-DEPENDENT OXYGENASE SUPERFAMILY PROTEIN-RELATED"/>
    <property type="match status" value="1"/>
</dbReference>
<evidence type="ECO:0000256" key="2">
    <source>
        <dbReference type="ARBA" id="ARBA00023004"/>
    </source>
</evidence>
<dbReference type="SUPFAM" id="SSF51197">
    <property type="entry name" value="Clavaminate synthase-like"/>
    <property type="match status" value="1"/>
</dbReference>
<dbReference type="Pfam" id="PF03171">
    <property type="entry name" value="2OG-FeII_Oxy"/>
    <property type="match status" value="1"/>
</dbReference>
<dbReference type="InterPro" id="IPR050231">
    <property type="entry name" value="Iron_ascorbate_oxido_reductase"/>
</dbReference>
<keyword evidence="9" id="KW-1185">Reference proteome</keyword>
<sequence>MGIDTKIPVIDLEDFPNQSSSLIKACEDWGCFRIVNHKKMLPVSLMQEMKVVVRSLLDLPSEIKKRNTDVIVGSGYMAPSQVNPLYEALGLYDMASVDVVNEFCIQLDASPQQRYCLNVDSEDMTNTLNNRDTIVRYAQAVNAVMIDIGQKLGESLALANVPFQEWPCQFRINKYNFTDETVGSYGVQIHTDSGFFTILQDDENVGGLEVMDKSGTYVPVDPWLGTLLVNLGDMATLWSNGRFCNVKHRVLCKEAATRISIASFLLGPKEAAVEPPPELVDSSHSRLYTPITYEDYRKMRISTKMQAGEALELIRSDSSIVNEN</sequence>
<dbReference type="EMBL" id="BAABME010007564">
    <property type="protein sequence ID" value="GAA0171183.1"/>
    <property type="molecule type" value="Genomic_DNA"/>
</dbReference>
<evidence type="ECO:0000259" key="7">
    <source>
        <dbReference type="PROSITE" id="PS51471"/>
    </source>
</evidence>
<dbReference type="GO" id="GO:0046872">
    <property type="term" value="F:metal ion binding"/>
    <property type="evidence" value="ECO:0007669"/>
    <property type="project" value="UniProtKB-KW"/>
</dbReference>
<keyword evidence="6" id="KW-0560">Oxidoreductase</keyword>
<keyword evidence="2 6" id="KW-0408">Iron</keyword>
<dbReference type="GO" id="GO:0009805">
    <property type="term" value="P:coumarin biosynthetic process"/>
    <property type="evidence" value="ECO:0007669"/>
    <property type="project" value="UniProtKB-ARBA"/>
</dbReference>